<evidence type="ECO:0000259" key="3">
    <source>
        <dbReference type="Pfam" id="PF13952"/>
    </source>
</evidence>
<dbReference type="OrthoDB" id="1297787at2759"/>
<comment type="caution">
    <text evidence="4">The sequence shown here is derived from an EMBL/GenBank/DDBJ whole genome shotgun (WGS) entry which is preliminary data.</text>
</comment>
<evidence type="ECO:0000256" key="2">
    <source>
        <dbReference type="SAM" id="Phobius"/>
    </source>
</evidence>
<dbReference type="Gramene" id="OMO51015">
    <property type="protein sequence ID" value="OMO51015"/>
    <property type="gene ID" value="CCACVL1_30065"/>
</dbReference>
<dbReference type="PANTHER" id="PTHR33144">
    <property type="entry name" value="OS10G0409366 PROTEIN-RELATED"/>
    <property type="match status" value="1"/>
</dbReference>
<organism evidence="4 5">
    <name type="scientific">Corchorus capsularis</name>
    <name type="common">Jute</name>
    <dbReference type="NCBI Taxonomy" id="210143"/>
    <lineage>
        <taxon>Eukaryota</taxon>
        <taxon>Viridiplantae</taxon>
        <taxon>Streptophyta</taxon>
        <taxon>Embryophyta</taxon>
        <taxon>Tracheophyta</taxon>
        <taxon>Spermatophyta</taxon>
        <taxon>Magnoliopsida</taxon>
        <taxon>eudicotyledons</taxon>
        <taxon>Gunneridae</taxon>
        <taxon>Pentapetalae</taxon>
        <taxon>rosids</taxon>
        <taxon>malvids</taxon>
        <taxon>Malvales</taxon>
        <taxon>Malvaceae</taxon>
        <taxon>Grewioideae</taxon>
        <taxon>Apeibeae</taxon>
        <taxon>Corchorus</taxon>
    </lineage>
</organism>
<sequence>MVRGFRFNTKLHDRLLKTQNNRGCKKDKFGFTFVNFGHPVHTGDSLVNEPFILAEQAKKVFYIKGERDNGWCVVKHAKLRNAFDMGDESTFRSNQRNLEILDTEVDDSNNSSIWVRTKVNEGIDVTPVMRIALVTILAYFVIGFARILLGRPVHMPFRMAKRKRMNTVRRNRTTASESEQPSRQQSEEQSGLQFEQPSGQQSGQQSVPTRPKKVRGHTRMSGIRDLDKEENIVVKIESGEFVNEETSGVIKAWALEDMSTKWRQWKNELKSKYYDEDKTPEQMLEAVNDPRVDKNQFLVIATYWLSTKAKDQSAIDRENCSKSVKPHCVGTKSFSRIIQTMTEEAHGILPSRIDVYVRTRTRKDGNYVNEKAAQVVEHIKEIRLQNDDHSEEVSWTNDVFLKWLDQRKEGVFVVRD</sequence>
<reference evidence="4 5" key="1">
    <citation type="submission" date="2013-09" db="EMBL/GenBank/DDBJ databases">
        <title>Corchorus capsularis genome sequencing.</title>
        <authorList>
            <person name="Alam M."/>
            <person name="Haque M.S."/>
            <person name="Islam M.S."/>
            <person name="Emdad E.M."/>
            <person name="Islam M.M."/>
            <person name="Ahmed B."/>
            <person name="Halim A."/>
            <person name="Hossen Q.M.M."/>
            <person name="Hossain M.Z."/>
            <person name="Ahmed R."/>
            <person name="Khan M.M."/>
            <person name="Islam R."/>
            <person name="Rashid M.M."/>
            <person name="Khan S.A."/>
            <person name="Rahman M.S."/>
            <person name="Alam M."/>
        </authorList>
    </citation>
    <scope>NUCLEOTIDE SEQUENCE [LARGE SCALE GENOMIC DNA]</scope>
    <source>
        <strain evidence="5">cv. CVL-1</strain>
        <tissue evidence="4">Whole seedling</tissue>
    </source>
</reference>
<dbReference type="Proteomes" id="UP000188268">
    <property type="component" value="Unassembled WGS sequence"/>
</dbReference>
<feature type="domain" description="DUF4216" evidence="3">
    <location>
        <begin position="17"/>
        <end position="74"/>
    </location>
</feature>
<accession>A0A1R3FYV8</accession>
<name>A0A1R3FYV8_COCAP</name>
<dbReference type="InterPro" id="IPR004252">
    <property type="entry name" value="Probable_transposase_24"/>
</dbReference>
<dbReference type="PANTHER" id="PTHR33144:SF25">
    <property type="entry name" value="DUF4216 DOMAIN-CONTAINING PROTEIN"/>
    <property type="match status" value="1"/>
</dbReference>
<proteinExistence type="predicted"/>
<keyword evidence="2" id="KW-1133">Transmembrane helix</keyword>
<keyword evidence="2" id="KW-0472">Membrane</keyword>
<gene>
    <name evidence="4" type="ORF">CCACVL1_30065</name>
</gene>
<keyword evidence="2" id="KW-0812">Transmembrane</keyword>
<keyword evidence="5" id="KW-1185">Reference proteome</keyword>
<feature type="region of interest" description="Disordered" evidence="1">
    <location>
        <begin position="164"/>
        <end position="222"/>
    </location>
</feature>
<evidence type="ECO:0000313" key="5">
    <source>
        <dbReference type="Proteomes" id="UP000188268"/>
    </source>
</evidence>
<dbReference type="Pfam" id="PF13952">
    <property type="entry name" value="DUF4216"/>
    <property type="match status" value="1"/>
</dbReference>
<dbReference type="EMBL" id="AWWV01015975">
    <property type="protein sequence ID" value="OMO51015.1"/>
    <property type="molecule type" value="Genomic_DNA"/>
</dbReference>
<evidence type="ECO:0000313" key="4">
    <source>
        <dbReference type="EMBL" id="OMO51015.1"/>
    </source>
</evidence>
<dbReference type="AlphaFoldDB" id="A0A1R3FYV8"/>
<protein>
    <submittedName>
        <fullName evidence="4">Transposase, Ptta/En/Spm, plant</fullName>
    </submittedName>
</protein>
<feature type="transmembrane region" description="Helical" evidence="2">
    <location>
        <begin position="128"/>
        <end position="149"/>
    </location>
</feature>
<dbReference type="InterPro" id="IPR025312">
    <property type="entry name" value="DUF4216"/>
</dbReference>
<evidence type="ECO:0000256" key="1">
    <source>
        <dbReference type="SAM" id="MobiDB-lite"/>
    </source>
</evidence>
<dbReference type="Pfam" id="PF03004">
    <property type="entry name" value="Transposase_24"/>
    <property type="match status" value="1"/>
</dbReference>
<feature type="compositionally biased region" description="Low complexity" evidence="1">
    <location>
        <begin position="176"/>
        <end position="206"/>
    </location>
</feature>